<dbReference type="Proteomes" id="UP000515908">
    <property type="component" value="Chromosome 17"/>
</dbReference>
<evidence type="ECO:0000256" key="1">
    <source>
        <dbReference type="SAM" id="MobiDB-lite"/>
    </source>
</evidence>
<evidence type="ECO:0000313" key="2">
    <source>
        <dbReference type="EMBL" id="CAD2220518.1"/>
    </source>
</evidence>
<organism evidence="2 3">
    <name type="scientific">Angomonas deanei</name>
    <dbReference type="NCBI Taxonomy" id="59799"/>
    <lineage>
        <taxon>Eukaryota</taxon>
        <taxon>Discoba</taxon>
        <taxon>Euglenozoa</taxon>
        <taxon>Kinetoplastea</taxon>
        <taxon>Metakinetoplastina</taxon>
        <taxon>Trypanosomatida</taxon>
        <taxon>Trypanosomatidae</taxon>
        <taxon>Strigomonadinae</taxon>
        <taxon>Angomonas</taxon>
    </lineage>
</organism>
<name>A0A7G2CKX8_9TRYP</name>
<evidence type="ECO:0000313" key="3">
    <source>
        <dbReference type="Proteomes" id="UP000515908"/>
    </source>
</evidence>
<feature type="region of interest" description="Disordered" evidence="1">
    <location>
        <begin position="1"/>
        <end position="219"/>
    </location>
</feature>
<feature type="compositionally biased region" description="Polar residues" evidence="1">
    <location>
        <begin position="162"/>
        <end position="172"/>
    </location>
</feature>
<accession>A0A7G2CKX8</accession>
<sequence length="236" mass="25423">MPNPLMFTSMGKNPKKDKRPRALTESISQQDLNERKLTRRVPATLPDNTTEEANTADLKRRRVNLSIIVPDVPSPKPAKKEEGKASPTTEEGKNALANTLLEPSPILLQSDGGSASPRHETPLQPSLKSFPAVESTEVSPAKLIPPVDGAPPKRILKLAPKSQPNGEPSKTESAPEPTARRVLNLSRKAPAPEVTPRRELRSGGEQSNGGAHPAAGVWGPCLPHTARFRGVLCELH</sequence>
<keyword evidence="3" id="KW-1185">Reference proteome</keyword>
<dbReference type="AlphaFoldDB" id="A0A7G2CKX8"/>
<dbReference type="VEuPathDB" id="TriTrypDB:ADEAN_000804000"/>
<dbReference type="EMBL" id="LR877161">
    <property type="protein sequence ID" value="CAD2220518.1"/>
    <property type="molecule type" value="Genomic_DNA"/>
</dbReference>
<protein>
    <submittedName>
        <fullName evidence="2">Uncharacterized protein</fullName>
    </submittedName>
</protein>
<reference evidence="2 3" key="1">
    <citation type="submission" date="2020-08" db="EMBL/GenBank/DDBJ databases">
        <authorList>
            <person name="Newling K."/>
            <person name="Davey J."/>
            <person name="Forrester S."/>
        </authorList>
    </citation>
    <scope>NUCLEOTIDE SEQUENCE [LARGE SCALE GENOMIC DNA]</scope>
    <source>
        <strain evidence="3">Crithidia deanei Carvalho (ATCC PRA-265)</strain>
    </source>
</reference>
<gene>
    <name evidence="2" type="ORF">ADEAN_000804000</name>
</gene>
<proteinExistence type="predicted"/>